<dbReference type="GO" id="GO:0003700">
    <property type="term" value="F:DNA-binding transcription factor activity"/>
    <property type="evidence" value="ECO:0007669"/>
    <property type="project" value="InterPro"/>
</dbReference>
<accession>A0AAC9AXF4</accession>
<dbReference type="AlphaFoldDB" id="A0AAC9AXF4"/>
<dbReference type="NCBIfam" id="TIGR02937">
    <property type="entry name" value="sigma70-ECF"/>
    <property type="match status" value="1"/>
</dbReference>
<dbReference type="Pfam" id="PF04545">
    <property type="entry name" value="Sigma70_r4"/>
    <property type="match status" value="1"/>
</dbReference>
<evidence type="ECO:0000313" key="3">
    <source>
        <dbReference type="Proteomes" id="UP000076088"/>
    </source>
</evidence>
<name>A0AAC9AXF4_SPHMC</name>
<dbReference type="SUPFAM" id="SSF88659">
    <property type="entry name" value="Sigma3 and sigma4 domains of RNA polymerase sigma factors"/>
    <property type="match status" value="1"/>
</dbReference>
<reference evidence="2 3" key="2">
    <citation type="journal article" date="2016" name="Genome Announc.">
        <title>Complete Genome Sequence of Sphingopyxis macrogoltabida Strain 203N (NBRC 111659), a Polyethylene Glycol Degrader.</title>
        <authorList>
            <person name="Ohtsubo Y."/>
            <person name="Nonoyama S."/>
            <person name="Nagata Y."/>
            <person name="Numata M."/>
            <person name="Tsuchikane K."/>
            <person name="Hosoyama A."/>
            <person name="Yamazoe A."/>
            <person name="Tsuda M."/>
            <person name="Fujita N."/>
            <person name="Kawai F."/>
        </authorList>
    </citation>
    <scope>NUCLEOTIDE SEQUENCE [LARGE SCALE GENOMIC DNA]</scope>
    <source>
        <strain evidence="2 3">203N</strain>
    </source>
</reference>
<dbReference type="InterPro" id="IPR007630">
    <property type="entry name" value="RNA_pol_sigma70_r4"/>
</dbReference>
<dbReference type="GO" id="GO:0006352">
    <property type="term" value="P:DNA-templated transcription initiation"/>
    <property type="evidence" value="ECO:0007669"/>
    <property type="project" value="InterPro"/>
</dbReference>
<evidence type="ECO:0000259" key="1">
    <source>
        <dbReference type="Pfam" id="PF04545"/>
    </source>
</evidence>
<dbReference type="InterPro" id="IPR013324">
    <property type="entry name" value="RNA_pol_sigma_r3/r4-like"/>
</dbReference>
<proteinExistence type="predicted"/>
<gene>
    <name evidence="2" type="ORF">ATM17_20905</name>
</gene>
<sequence>MAERREDAASPLQELSKLTATLAIGMILEEWRQSEIEQIGTAEPTAYDTLAWKQTEFLLREAIDNLPPNEAFIVRQHYLNGVGFRQIAVALGLSNGRISQLHGRALGRLHGRLAKAG</sequence>
<evidence type="ECO:0000313" key="2">
    <source>
        <dbReference type="EMBL" id="AMU91479.1"/>
    </source>
</evidence>
<dbReference type="KEGG" id="smaz:LH19_20360"/>
<reference evidence="3" key="1">
    <citation type="submission" date="2015-11" db="EMBL/GenBank/DDBJ databases">
        <title>Complete genome sequence of a polyethylene-glycol degrader Sphingopyxis macrogoltabida 203N (NBRC 111659).</title>
        <authorList>
            <person name="Yoshiyuki O."/>
            <person name="Shouta N."/>
            <person name="Nagata Y."/>
            <person name="Numata M."/>
            <person name="Tsuchikane K."/>
            <person name="Hosoyama A."/>
            <person name="Yamazoe A."/>
            <person name="Tsuda M."/>
            <person name="Fujita N."/>
            <person name="Kawai F."/>
        </authorList>
    </citation>
    <scope>NUCLEOTIDE SEQUENCE [LARGE SCALE GENOMIC DNA]</scope>
    <source>
        <strain evidence="3">203N</strain>
    </source>
</reference>
<dbReference type="Proteomes" id="UP000076088">
    <property type="component" value="Chromosome"/>
</dbReference>
<organism evidence="2 3">
    <name type="scientific">Sphingopyxis macrogoltabida</name>
    <name type="common">Sphingomonas macrogoltabidus</name>
    <dbReference type="NCBI Taxonomy" id="33050"/>
    <lineage>
        <taxon>Bacteria</taxon>
        <taxon>Pseudomonadati</taxon>
        <taxon>Pseudomonadota</taxon>
        <taxon>Alphaproteobacteria</taxon>
        <taxon>Sphingomonadales</taxon>
        <taxon>Sphingomonadaceae</taxon>
        <taxon>Sphingopyxis</taxon>
    </lineage>
</organism>
<dbReference type="Gene3D" id="1.20.140.160">
    <property type="match status" value="1"/>
</dbReference>
<dbReference type="CDD" id="cd06171">
    <property type="entry name" value="Sigma70_r4"/>
    <property type="match status" value="1"/>
</dbReference>
<feature type="domain" description="RNA polymerase sigma-70 region 4" evidence="1">
    <location>
        <begin position="62"/>
        <end position="109"/>
    </location>
</feature>
<dbReference type="EMBL" id="CP013344">
    <property type="protein sequence ID" value="AMU91479.1"/>
    <property type="molecule type" value="Genomic_DNA"/>
</dbReference>
<dbReference type="InterPro" id="IPR014284">
    <property type="entry name" value="RNA_pol_sigma-70_dom"/>
</dbReference>
<keyword evidence="3" id="KW-1185">Reference proteome</keyword>
<protein>
    <recommendedName>
        <fullName evidence="1">RNA polymerase sigma-70 region 4 domain-containing protein</fullName>
    </recommendedName>
</protein>